<feature type="non-terminal residue" evidence="2">
    <location>
        <position position="1"/>
    </location>
</feature>
<keyword evidence="3" id="KW-1185">Reference proteome</keyword>
<feature type="region of interest" description="Disordered" evidence="1">
    <location>
        <begin position="1"/>
        <end position="20"/>
    </location>
</feature>
<protein>
    <submittedName>
        <fullName evidence="2">Uncharacterized protein</fullName>
    </submittedName>
</protein>
<dbReference type="AlphaFoldDB" id="A0A9Q0DJI2"/>
<reference evidence="2" key="1">
    <citation type="submission" date="2022-07" db="EMBL/GenBank/DDBJ databases">
        <title>Chromosome-level genome of Muraenolepis orangiensis.</title>
        <authorList>
            <person name="Kim J."/>
        </authorList>
    </citation>
    <scope>NUCLEOTIDE SEQUENCE</scope>
    <source>
        <strain evidence="2">KU_S4_2022</strain>
        <tissue evidence="2">Muscle</tissue>
    </source>
</reference>
<name>A0A9Q0DJI2_9TELE</name>
<proteinExistence type="predicted"/>
<dbReference type="Proteomes" id="UP001148018">
    <property type="component" value="Unassembled WGS sequence"/>
</dbReference>
<gene>
    <name evidence="2" type="ORF">NHX12_009590</name>
</gene>
<sequence length="56" mass="5940">PPSPSLHSSLHSHSTSSHPGPSVAIPFQAFLLAPVIRGAAVDPGSCPRRLWTWSLK</sequence>
<feature type="non-terminal residue" evidence="2">
    <location>
        <position position="56"/>
    </location>
</feature>
<organism evidence="2 3">
    <name type="scientific">Muraenolepis orangiensis</name>
    <name type="common">Patagonian moray cod</name>
    <dbReference type="NCBI Taxonomy" id="630683"/>
    <lineage>
        <taxon>Eukaryota</taxon>
        <taxon>Metazoa</taxon>
        <taxon>Chordata</taxon>
        <taxon>Craniata</taxon>
        <taxon>Vertebrata</taxon>
        <taxon>Euteleostomi</taxon>
        <taxon>Actinopterygii</taxon>
        <taxon>Neopterygii</taxon>
        <taxon>Teleostei</taxon>
        <taxon>Neoteleostei</taxon>
        <taxon>Acanthomorphata</taxon>
        <taxon>Zeiogadaria</taxon>
        <taxon>Gadariae</taxon>
        <taxon>Gadiformes</taxon>
        <taxon>Muraenolepidoidei</taxon>
        <taxon>Muraenolepididae</taxon>
        <taxon>Muraenolepis</taxon>
    </lineage>
</organism>
<comment type="caution">
    <text evidence="2">The sequence shown here is derived from an EMBL/GenBank/DDBJ whole genome shotgun (WGS) entry which is preliminary data.</text>
</comment>
<dbReference type="EMBL" id="JANIIK010000115">
    <property type="protein sequence ID" value="KAJ3588736.1"/>
    <property type="molecule type" value="Genomic_DNA"/>
</dbReference>
<evidence type="ECO:0000313" key="3">
    <source>
        <dbReference type="Proteomes" id="UP001148018"/>
    </source>
</evidence>
<evidence type="ECO:0000313" key="2">
    <source>
        <dbReference type="EMBL" id="KAJ3588736.1"/>
    </source>
</evidence>
<evidence type="ECO:0000256" key="1">
    <source>
        <dbReference type="SAM" id="MobiDB-lite"/>
    </source>
</evidence>
<accession>A0A9Q0DJI2</accession>